<feature type="transmembrane region" description="Helical" evidence="5">
    <location>
        <begin position="292"/>
        <end position="313"/>
    </location>
</feature>
<keyword evidence="5" id="KW-0812">Transmembrane</keyword>
<protein>
    <submittedName>
        <fullName evidence="7">FHA domain-containing protein</fullName>
    </submittedName>
</protein>
<keyword evidence="8" id="KW-1185">Reference proteome</keyword>
<keyword evidence="3" id="KW-0378">Hydrolase</keyword>
<dbReference type="Pfam" id="PF00498">
    <property type="entry name" value="FHA"/>
    <property type="match status" value="2"/>
</dbReference>
<evidence type="ECO:0000256" key="2">
    <source>
        <dbReference type="ARBA" id="ARBA00022670"/>
    </source>
</evidence>
<dbReference type="PROSITE" id="PS50006">
    <property type="entry name" value="FHA_DOMAIN"/>
    <property type="match status" value="2"/>
</dbReference>
<keyword evidence="5" id="KW-0472">Membrane</keyword>
<dbReference type="Gene3D" id="2.40.10.120">
    <property type="match status" value="1"/>
</dbReference>
<dbReference type="PRINTS" id="PR00834">
    <property type="entry name" value="PROTEASES2C"/>
</dbReference>
<reference evidence="7 8" key="1">
    <citation type="submission" date="2024-09" db="EMBL/GenBank/DDBJ databases">
        <authorList>
            <person name="Sun Q."/>
            <person name="Mori K."/>
        </authorList>
    </citation>
    <scope>NUCLEOTIDE SEQUENCE [LARGE SCALE GENOMIC DNA]</scope>
    <source>
        <strain evidence="7 8">JCM 9626</strain>
    </source>
</reference>
<feature type="domain" description="FHA" evidence="6">
    <location>
        <begin position="24"/>
        <end position="73"/>
    </location>
</feature>
<dbReference type="Pfam" id="PF13365">
    <property type="entry name" value="Trypsin_2"/>
    <property type="match status" value="1"/>
</dbReference>
<dbReference type="Gene3D" id="2.60.200.20">
    <property type="match status" value="2"/>
</dbReference>
<dbReference type="SUPFAM" id="SSF49879">
    <property type="entry name" value="SMAD/FHA domain"/>
    <property type="match status" value="2"/>
</dbReference>
<feature type="compositionally biased region" description="Polar residues" evidence="4">
    <location>
        <begin position="611"/>
        <end position="621"/>
    </location>
</feature>
<feature type="region of interest" description="Disordered" evidence="4">
    <location>
        <begin position="134"/>
        <end position="154"/>
    </location>
</feature>
<dbReference type="InterPro" id="IPR051201">
    <property type="entry name" value="Chloro_Bact_Ser_Proteases"/>
</dbReference>
<dbReference type="Proteomes" id="UP001589750">
    <property type="component" value="Unassembled WGS sequence"/>
</dbReference>
<keyword evidence="1" id="KW-0597">Phosphoprotein</keyword>
<dbReference type="RefSeq" id="WP_170215331.1">
    <property type="nucleotide sequence ID" value="NZ_JBHMDG010000034.1"/>
</dbReference>
<dbReference type="PANTHER" id="PTHR43343">
    <property type="entry name" value="PEPTIDASE S12"/>
    <property type="match status" value="1"/>
</dbReference>
<dbReference type="InterPro" id="IPR008984">
    <property type="entry name" value="SMAD_FHA_dom_sf"/>
</dbReference>
<dbReference type="CDD" id="cd00060">
    <property type="entry name" value="FHA"/>
    <property type="match status" value="1"/>
</dbReference>
<dbReference type="InterPro" id="IPR001940">
    <property type="entry name" value="Peptidase_S1C"/>
</dbReference>
<dbReference type="SMART" id="SM00240">
    <property type="entry name" value="FHA"/>
    <property type="match status" value="2"/>
</dbReference>
<evidence type="ECO:0000313" key="8">
    <source>
        <dbReference type="Proteomes" id="UP001589750"/>
    </source>
</evidence>
<sequence length="711" mass="73028">MTSIRIQSADRAWSADTTEGARVFRIGRDESADIVSTDPSVSRRHAEIRALGEGWEVVDVGSTLGTWVDGQRVDRASLQGTTTIGLGDQGRSFQVTVTVTAPAPPAPAPPAPPPSYGAPAPVFGQPFSPTPPTQPIPTAPPFQPAGPAYTPAYGPADPLLEQTVVTGGLGGFPGFGGPGLLVRRRVGGDLRFPGGVPVRIGRDPGLEVHADDQAVSRLHAVVEPRPDGWWWIDRSTAGSFVDGEQVTSFRIDEPVEISLGHPTAGYEIEVVPVIAAREAAAGIQRRKRRRGLVLAASVVALVLAATGITWGVVSLVGGDDSPEVAGGGGVDTDAERAEALERAKAAAVLLQAVDESGQVLWSGSGSIISEDGLILTNAHVGDPNAEGQGSSEDDPAFLEVSLTTGDDDEPAKATYRANPIVSDGYLDFAVLQINAELDGTKVSPDDLDLPAPLPLGDSDEVRTGDRIRALGYPAIGNVAAQGDRPLTVTEGVVSTFQADPVVGTERGAIDSDVRLGSGNSGGPAINDAGQVIGLNTRVITAASVDAGSITQGSALIVPVNLARAVIDIARKGGDPDYVSPYLDKLPKDPGLPPDAVATSNGWATEEGGKCQGSSSKASPQQLTGVSVKDTVQAEFTLKGVPSGLPLSIDFVTADGTRVDTLSGTWDGDEAATCISAPLTLQAAVPGLTAVLSLGQDGEVAAENPVVFPDIG</sequence>
<evidence type="ECO:0000256" key="5">
    <source>
        <dbReference type="SAM" id="Phobius"/>
    </source>
</evidence>
<comment type="caution">
    <text evidence="7">The sequence shown here is derived from an EMBL/GenBank/DDBJ whole genome shotgun (WGS) entry which is preliminary data.</text>
</comment>
<evidence type="ECO:0000256" key="3">
    <source>
        <dbReference type="ARBA" id="ARBA00022801"/>
    </source>
</evidence>
<evidence type="ECO:0000259" key="6">
    <source>
        <dbReference type="PROSITE" id="PS50006"/>
    </source>
</evidence>
<dbReference type="EMBL" id="JBHMDG010000034">
    <property type="protein sequence ID" value="MFB9315465.1"/>
    <property type="molecule type" value="Genomic_DNA"/>
</dbReference>
<dbReference type="InterPro" id="IPR009003">
    <property type="entry name" value="Peptidase_S1_PA"/>
</dbReference>
<feature type="domain" description="FHA" evidence="6">
    <location>
        <begin position="198"/>
        <end position="246"/>
    </location>
</feature>
<proteinExistence type="predicted"/>
<evidence type="ECO:0000256" key="1">
    <source>
        <dbReference type="ARBA" id="ARBA00022553"/>
    </source>
</evidence>
<keyword evidence="2" id="KW-0645">Protease</keyword>
<feature type="compositionally biased region" description="Pro residues" evidence="4">
    <location>
        <begin position="134"/>
        <end position="144"/>
    </location>
</feature>
<gene>
    <name evidence="7" type="ORF">ACFFRI_20640</name>
</gene>
<dbReference type="SUPFAM" id="SSF50494">
    <property type="entry name" value="Trypsin-like serine proteases"/>
    <property type="match status" value="1"/>
</dbReference>
<feature type="compositionally biased region" description="Low complexity" evidence="4">
    <location>
        <begin position="145"/>
        <end position="154"/>
    </location>
</feature>
<dbReference type="InterPro" id="IPR000253">
    <property type="entry name" value="FHA_dom"/>
</dbReference>
<name>A0ABV5KHX0_9ACTN</name>
<evidence type="ECO:0000256" key="4">
    <source>
        <dbReference type="SAM" id="MobiDB-lite"/>
    </source>
</evidence>
<accession>A0ABV5KHX0</accession>
<organism evidence="7 8">
    <name type="scientific">Nocardioides plantarum</name>
    <dbReference type="NCBI Taxonomy" id="29299"/>
    <lineage>
        <taxon>Bacteria</taxon>
        <taxon>Bacillati</taxon>
        <taxon>Actinomycetota</taxon>
        <taxon>Actinomycetes</taxon>
        <taxon>Propionibacteriales</taxon>
        <taxon>Nocardioidaceae</taxon>
        <taxon>Nocardioides</taxon>
    </lineage>
</organism>
<feature type="region of interest" description="Disordered" evidence="4">
    <location>
        <begin position="602"/>
        <end position="621"/>
    </location>
</feature>
<dbReference type="PANTHER" id="PTHR43343:SF3">
    <property type="entry name" value="PROTEASE DO-LIKE 8, CHLOROPLASTIC"/>
    <property type="match status" value="1"/>
</dbReference>
<keyword evidence="5" id="KW-1133">Transmembrane helix</keyword>
<evidence type="ECO:0000313" key="7">
    <source>
        <dbReference type="EMBL" id="MFB9315465.1"/>
    </source>
</evidence>